<organism evidence="1 2">
    <name type="scientific">Lipomyces kononenkoae</name>
    <name type="common">Yeast</name>
    <dbReference type="NCBI Taxonomy" id="34357"/>
    <lineage>
        <taxon>Eukaryota</taxon>
        <taxon>Fungi</taxon>
        <taxon>Dikarya</taxon>
        <taxon>Ascomycota</taxon>
        <taxon>Saccharomycotina</taxon>
        <taxon>Lipomycetes</taxon>
        <taxon>Lipomycetales</taxon>
        <taxon>Lipomycetaceae</taxon>
        <taxon>Lipomyces</taxon>
    </lineage>
</organism>
<keyword evidence="2" id="KW-1185">Reference proteome</keyword>
<dbReference type="Proteomes" id="UP001433508">
    <property type="component" value="Unassembled WGS sequence"/>
</dbReference>
<comment type="caution">
    <text evidence="1">The sequence shown here is derived from an EMBL/GenBank/DDBJ whole genome shotgun (WGS) entry which is preliminary data.</text>
</comment>
<name>A0ACC3SPW7_LIPKO</name>
<proteinExistence type="predicted"/>
<gene>
    <name evidence="1" type="ORF">V1525DRAFT_415687</name>
</gene>
<dbReference type="EMBL" id="MU971676">
    <property type="protein sequence ID" value="KAK9233703.1"/>
    <property type="molecule type" value="Genomic_DNA"/>
</dbReference>
<accession>A0ACC3SPW7</accession>
<evidence type="ECO:0000313" key="1">
    <source>
        <dbReference type="EMBL" id="KAK9233703.1"/>
    </source>
</evidence>
<reference evidence="2" key="1">
    <citation type="journal article" date="2024" name="Front. Bioeng. Biotechnol.">
        <title>Genome-scale model development and genomic sequencing of the oleaginous clade Lipomyces.</title>
        <authorList>
            <person name="Czajka J.J."/>
            <person name="Han Y."/>
            <person name="Kim J."/>
            <person name="Mondo S.J."/>
            <person name="Hofstad B.A."/>
            <person name="Robles A."/>
            <person name="Haridas S."/>
            <person name="Riley R."/>
            <person name="LaButti K."/>
            <person name="Pangilinan J."/>
            <person name="Andreopoulos W."/>
            <person name="Lipzen A."/>
            <person name="Yan J."/>
            <person name="Wang M."/>
            <person name="Ng V."/>
            <person name="Grigoriev I.V."/>
            <person name="Spatafora J.W."/>
            <person name="Magnuson J.K."/>
            <person name="Baker S.E."/>
            <person name="Pomraning K.R."/>
        </authorList>
    </citation>
    <scope>NUCLEOTIDE SEQUENCE [LARGE SCALE GENOMIC DNA]</scope>
    <source>
        <strain evidence="2">CBS 7786</strain>
    </source>
</reference>
<evidence type="ECO:0000313" key="2">
    <source>
        <dbReference type="Proteomes" id="UP001433508"/>
    </source>
</evidence>
<protein>
    <submittedName>
        <fullName evidence="1">Uncharacterized protein</fullName>
    </submittedName>
</protein>
<sequence>MPQMAQNIYNQPTLKSPSDWAAWYDNIKTSAQLTLIWEYCDPDVDESNIKKLEFPSERENDTGYAKYKVQIDIWSNRSQSLANVMVLIRSTVGKDYQPYLLGASSVHKMLVSLKRAVKPNDNILKRDIQEDLDRRDQGPKRLGLEPWLTLHRTIMHKGKQVDMPQAKEEKLIELLVSDCEEINPVLYYEYWPRLMRGESLGKTLEQIIGEFKMYENPRSRKDKTHAAFATLSGQRTSAAGQKCPCGSSRHKRTQCYYVNPSLRPEGWVGTSHPDSRAGAGLPPERGTDASERTGSSSDGATGERPDTSQTTRAVDRASTTPCRLHGF</sequence>